<dbReference type="InterPro" id="IPR027051">
    <property type="entry name" value="XdhC_Rossmann_dom"/>
</dbReference>
<protein>
    <submittedName>
        <fullName evidence="3">XdhC and CoxI family protein</fullName>
    </submittedName>
</protein>
<reference evidence="3 4" key="1">
    <citation type="submission" date="2015-01" db="EMBL/GenBank/DDBJ databases">
        <title>Draft genome of the acidophilic iron oxidizer Ferrimicrobium acidiphilum strain T23.</title>
        <authorList>
            <person name="Poehlein A."/>
            <person name="Eisen S."/>
            <person name="Schloemann M."/>
            <person name="Johnson B.D."/>
            <person name="Daniel R."/>
            <person name="Muehling M."/>
        </authorList>
    </citation>
    <scope>NUCLEOTIDE SEQUENCE [LARGE SCALE GENOMIC DNA]</scope>
    <source>
        <strain evidence="3 4">T23</strain>
    </source>
</reference>
<comment type="caution">
    <text evidence="3">The sequence shown here is derived from an EMBL/GenBank/DDBJ whole genome shotgun (WGS) entry which is preliminary data.</text>
</comment>
<dbReference type="AlphaFoldDB" id="A0A0D8FVI5"/>
<dbReference type="RefSeq" id="WP_035388880.1">
    <property type="nucleotide sequence ID" value="NZ_JQKF01000007.1"/>
</dbReference>
<dbReference type="Proteomes" id="UP000032336">
    <property type="component" value="Unassembled WGS sequence"/>
</dbReference>
<evidence type="ECO:0000313" key="4">
    <source>
        <dbReference type="Proteomes" id="UP000032336"/>
    </source>
</evidence>
<dbReference type="InterPro" id="IPR003777">
    <property type="entry name" value="XdhC_CoxI"/>
</dbReference>
<name>A0A0D8FVI5_9ACTN</name>
<dbReference type="Gene3D" id="3.40.50.720">
    <property type="entry name" value="NAD(P)-binding Rossmann-like Domain"/>
    <property type="match status" value="1"/>
</dbReference>
<sequence length="303" mass="31782">MIRQDLSSRRDVLRQSRTPFVHALVVYAQPPTSAKPGDEAIVLSDGTIEGFVGGDCAEATVRQQSLETLHSGETMLLRITPDVENDVVGKKVVHNPCLSGGTLEVFLEPLIPPPLVYVIGNTPVAESLVSLGSVVGYAMATYSGTIAKDAHALVVASHGKNEDEALVDALVEGVPYVGLVASKKRGADVVARLAIDEALKAKVRTPAGLPIGAYTAGEIALSILAEIVAERPSGVVGCYEGTRALTTEIDPVCGMEVVVSEASLHSVHPDPDQNGRLVWFCGNGCQRAFLADPTAFAGARGNH</sequence>
<dbReference type="Pfam" id="PF13478">
    <property type="entry name" value="XdhC_C"/>
    <property type="match status" value="1"/>
</dbReference>
<evidence type="ECO:0000259" key="2">
    <source>
        <dbReference type="Pfam" id="PF13478"/>
    </source>
</evidence>
<dbReference type="Pfam" id="PF02625">
    <property type="entry name" value="XdhC_CoxI"/>
    <property type="match status" value="1"/>
</dbReference>
<dbReference type="InterPro" id="IPR052698">
    <property type="entry name" value="MoCofactor_Util/Proc"/>
</dbReference>
<dbReference type="eggNOG" id="COG1975">
    <property type="taxonomic scope" value="Bacteria"/>
</dbReference>
<dbReference type="GeneID" id="78372315"/>
<organism evidence="3 4">
    <name type="scientific">Ferrimicrobium acidiphilum DSM 19497</name>
    <dbReference type="NCBI Taxonomy" id="1121877"/>
    <lineage>
        <taxon>Bacteria</taxon>
        <taxon>Bacillati</taxon>
        <taxon>Actinomycetota</taxon>
        <taxon>Acidimicrobiia</taxon>
        <taxon>Acidimicrobiales</taxon>
        <taxon>Acidimicrobiaceae</taxon>
        <taxon>Ferrimicrobium</taxon>
    </lineage>
</organism>
<evidence type="ECO:0000313" key="3">
    <source>
        <dbReference type="EMBL" id="KJE77136.1"/>
    </source>
</evidence>
<evidence type="ECO:0000259" key="1">
    <source>
        <dbReference type="Pfam" id="PF02625"/>
    </source>
</evidence>
<dbReference type="PANTHER" id="PTHR30388:SF4">
    <property type="entry name" value="MOLYBDENUM COFACTOR INSERTION CHAPERONE PAOD"/>
    <property type="match status" value="1"/>
</dbReference>
<accession>A0A0D8FVI5</accession>
<gene>
    <name evidence="3" type="ORF">FEAC_10660</name>
</gene>
<dbReference type="OrthoDB" id="5242066at2"/>
<feature type="domain" description="XdhC Rossmann" evidence="2">
    <location>
        <begin position="116"/>
        <end position="227"/>
    </location>
</feature>
<dbReference type="EMBL" id="JXUW01000007">
    <property type="protein sequence ID" value="KJE77136.1"/>
    <property type="molecule type" value="Genomic_DNA"/>
</dbReference>
<feature type="domain" description="XdhC- CoxI" evidence="1">
    <location>
        <begin position="14"/>
        <end position="79"/>
    </location>
</feature>
<dbReference type="PANTHER" id="PTHR30388">
    <property type="entry name" value="ALDEHYDE OXIDOREDUCTASE MOLYBDENUM COFACTOR ASSEMBLY PROTEIN"/>
    <property type="match status" value="1"/>
</dbReference>
<keyword evidence="4" id="KW-1185">Reference proteome</keyword>
<proteinExistence type="predicted"/>
<dbReference type="STRING" id="1121877.FEAC_10660"/>